<evidence type="ECO:0000313" key="3">
    <source>
        <dbReference type="EMBL" id="CAH9077302.1"/>
    </source>
</evidence>
<accession>A0AAV0CKL4</accession>
<feature type="transmembrane region" description="Helical" evidence="2">
    <location>
        <begin position="99"/>
        <end position="120"/>
    </location>
</feature>
<protein>
    <submittedName>
        <fullName evidence="3">Uncharacterized protein</fullName>
    </submittedName>
</protein>
<keyword evidence="2" id="KW-1133">Transmembrane helix</keyword>
<dbReference type="EMBL" id="CAMAPF010000031">
    <property type="protein sequence ID" value="CAH9077302.1"/>
    <property type="molecule type" value="Genomic_DNA"/>
</dbReference>
<evidence type="ECO:0000256" key="1">
    <source>
        <dbReference type="SAM" id="MobiDB-lite"/>
    </source>
</evidence>
<organism evidence="3 4">
    <name type="scientific">Cuscuta epithymum</name>
    <dbReference type="NCBI Taxonomy" id="186058"/>
    <lineage>
        <taxon>Eukaryota</taxon>
        <taxon>Viridiplantae</taxon>
        <taxon>Streptophyta</taxon>
        <taxon>Embryophyta</taxon>
        <taxon>Tracheophyta</taxon>
        <taxon>Spermatophyta</taxon>
        <taxon>Magnoliopsida</taxon>
        <taxon>eudicotyledons</taxon>
        <taxon>Gunneridae</taxon>
        <taxon>Pentapetalae</taxon>
        <taxon>asterids</taxon>
        <taxon>lamiids</taxon>
        <taxon>Solanales</taxon>
        <taxon>Convolvulaceae</taxon>
        <taxon>Cuscuteae</taxon>
        <taxon>Cuscuta</taxon>
        <taxon>Cuscuta subgen. Cuscuta</taxon>
    </lineage>
</organism>
<feature type="compositionally biased region" description="Basic and acidic residues" evidence="1">
    <location>
        <begin position="197"/>
        <end position="240"/>
    </location>
</feature>
<evidence type="ECO:0000313" key="4">
    <source>
        <dbReference type="Proteomes" id="UP001152523"/>
    </source>
</evidence>
<reference evidence="3" key="1">
    <citation type="submission" date="2022-07" db="EMBL/GenBank/DDBJ databases">
        <authorList>
            <person name="Macas J."/>
            <person name="Novak P."/>
            <person name="Neumann P."/>
        </authorList>
    </citation>
    <scope>NUCLEOTIDE SEQUENCE</scope>
</reference>
<name>A0AAV0CKL4_9ASTE</name>
<gene>
    <name evidence="3" type="ORF">CEPIT_LOCUS6130</name>
</gene>
<dbReference type="Proteomes" id="UP001152523">
    <property type="component" value="Unassembled WGS sequence"/>
</dbReference>
<keyword evidence="2" id="KW-0812">Transmembrane</keyword>
<comment type="caution">
    <text evidence="3">The sequence shown here is derived from an EMBL/GenBank/DDBJ whole genome shotgun (WGS) entry which is preliminary data.</text>
</comment>
<sequence length="240" mass="26972">MISLSATSSPLLPVKYVLLKPSLTPSLKPLNEYRHRRSRKSLNLRRFGAGKCKAQLVNDAPIAVAIGACILNSLVFPVAPSPDEDETDSVIDSADARLAVMGIISFIPYFNWLSWVFAWLDTKKRRYAVYAIVYLAPYLRSNLSLSPEDSWLPVASILLCILHIQLEVSIKNGDIQGLQFFSENRKTDSTTFEEDIATDHKNLPSAQRGDDERKWTVREKPSQDPGNLDKDREDPMGSKH</sequence>
<dbReference type="AlphaFoldDB" id="A0AAV0CKL4"/>
<dbReference type="PANTHER" id="PTHR36804">
    <property type="entry name" value="OSJNBA0013K16.11 PROTEIN"/>
    <property type="match status" value="1"/>
</dbReference>
<proteinExistence type="predicted"/>
<evidence type="ECO:0000256" key="2">
    <source>
        <dbReference type="SAM" id="Phobius"/>
    </source>
</evidence>
<dbReference type="PANTHER" id="PTHR36804:SF1">
    <property type="entry name" value="OS04G0585600 PROTEIN"/>
    <property type="match status" value="1"/>
</dbReference>
<feature type="transmembrane region" description="Helical" evidence="2">
    <location>
        <begin position="60"/>
        <end position="79"/>
    </location>
</feature>
<keyword evidence="2" id="KW-0472">Membrane</keyword>
<feature type="region of interest" description="Disordered" evidence="1">
    <location>
        <begin position="191"/>
        <end position="240"/>
    </location>
</feature>
<keyword evidence="4" id="KW-1185">Reference proteome</keyword>